<reference evidence="5 6" key="1">
    <citation type="submission" date="2019-09" db="EMBL/GenBank/DDBJ databases">
        <title>Wenzhouxiangella sp. Genome sequencing and assembly.</title>
        <authorList>
            <person name="Zhang R."/>
        </authorList>
    </citation>
    <scope>NUCLEOTIDE SEQUENCE [LARGE SCALE GENOMIC DNA]</scope>
    <source>
        <strain evidence="5 6">W260</strain>
    </source>
</reference>
<keyword evidence="4" id="KW-0472">Membrane</keyword>
<dbReference type="EMBL" id="VYXP01000005">
    <property type="protein sequence ID" value="KAA9131538.1"/>
    <property type="molecule type" value="Genomic_DNA"/>
</dbReference>
<evidence type="ECO:0000313" key="6">
    <source>
        <dbReference type="Proteomes" id="UP000325372"/>
    </source>
</evidence>
<keyword evidence="4" id="KW-1133">Transmembrane helix</keyword>
<protein>
    <submittedName>
        <fullName evidence="5">Uncharacterized protein</fullName>
    </submittedName>
</protein>
<keyword evidence="4" id="KW-0812">Transmembrane</keyword>
<keyword evidence="2 3" id="KW-0802">TPR repeat</keyword>
<keyword evidence="1" id="KW-0677">Repeat</keyword>
<evidence type="ECO:0000313" key="5">
    <source>
        <dbReference type="EMBL" id="KAA9131538.1"/>
    </source>
</evidence>
<feature type="transmembrane region" description="Helical" evidence="4">
    <location>
        <begin position="42"/>
        <end position="65"/>
    </location>
</feature>
<keyword evidence="6" id="KW-1185">Reference proteome</keyword>
<evidence type="ECO:0000256" key="2">
    <source>
        <dbReference type="ARBA" id="ARBA00022803"/>
    </source>
</evidence>
<dbReference type="SMART" id="SM00028">
    <property type="entry name" value="TPR"/>
    <property type="match status" value="1"/>
</dbReference>
<name>A0A5N0TA29_9GAMM</name>
<dbReference type="InterPro" id="IPR011990">
    <property type="entry name" value="TPR-like_helical_dom_sf"/>
</dbReference>
<feature type="repeat" description="TPR" evidence="3">
    <location>
        <begin position="443"/>
        <end position="476"/>
    </location>
</feature>
<dbReference type="Gene3D" id="1.25.40.10">
    <property type="entry name" value="Tetratricopeptide repeat domain"/>
    <property type="match status" value="1"/>
</dbReference>
<dbReference type="RefSeq" id="WP_150864187.1">
    <property type="nucleotide sequence ID" value="NZ_VYXP01000005.1"/>
</dbReference>
<organism evidence="5 6">
    <name type="scientific">Marinihelvus fidelis</name>
    <dbReference type="NCBI Taxonomy" id="2613842"/>
    <lineage>
        <taxon>Bacteria</taxon>
        <taxon>Pseudomonadati</taxon>
        <taxon>Pseudomonadota</taxon>
        <taxon>Gammaproteobacteria</taxon>
        <taxon>Chromatiales</taxon>
        <taxon>Wenzhouxiangellaceae</taxon>
        <taxon>Marinihelvus</taxon>
    </lineage>
</organism>
<accession>A0A5N0TA29</accession>
<dbReference type="Proteomes" id="UP000325372">
    <property type="component" value="Unassembled WGS sequence"/>
</dbReference>
<comment type="caution">
    <text evidence="5">The sequence shown here is derived from an EMBL/GenBank/DDBJ whole genome shotgun (WGS) entry which is preliminary data.</text>
</comment>
<dbReference type="PANTHER" id="PTHR45586">
    <property type="entry name" value="TPR REPEAT-CONTAINING PROTEIN PA4667"/>
    <property type="match status" value="1"/>
</dbReference>
<dbReference type="Gene3D" id="3.40.50.10070">
    <property type="entry name" value="TolB, N-terminal domain"/>
    <property type="match status" value="1"/>
</dbReference>
<feature type="transmembrane region" description="Helical" evidence="4">
    <location>
        <begin position="92"/>
        <end position="109"/>
    </location>
</feature>
<evidence type="ECO:0000256" key="3">
    <source>
        <dbReference type="PROSITE-ProRule" id="PRU00339"/>
    </source>
</evidence>
<dbReference type="AlphaFoldDB" id="A0A5N0TA29"/>
<dbReference type="PANTHER" id="PTHR45586:SF1">
    <property type="entry name" value="LIPOPOLYSACCHARIDE ASSEMBLY PROTEIN B"/>
    <property type="match status" value="1"/>
</dbReference>
<sequence length="749" mass="83213">MGLFEELKRRNVIRVGIAYAVMAWLLMQIADVLIDNLDAPDWVFSTLLIALGIGFPLVLVFAWAFELTPEGVKRERDVDRQQSITHNTGRRLNRVIMATLVLAVGYLLVDKFILTDTAPAQQVADNMAESADTRAPSEPAGNAVSVAVLPFVNMSANAENEYFSDGLTDTLLHMLAQLPELRVAARTSSFAFKNQNKPVQEIAAALGVGNILEGSVQRADNQVRVTAQLIRASDGIHLWSGNYTRPLEGIFAIQDEIATDVASALDVALLGGDQAPRHPETESVDAYDLYLQGLEQRDISSFASLGQAESLFKQAISMDPGFIDAKLALAVTYLMQHNTGMVTREEFEPAAFSLVSQVKEQEPDNRLARAVELSLIFTEERSYNTETDELEAAAAELAGLLALLPQQSFLRGQLAVGVAYGLQRFQQGLDIIEAGLILDPLSAELYAQKGNILRGMERNEDANAAFQRALELEPDNPNHYSRMARSAMVQGDLRGGFAWRLRHVQLDPEDHEVVATLARQFYEWDLLEEGDLWAERVRALAPNSDFVQRLRIDRALAAGDTDAIINIAEGMIRQPATMRHGVYPTALFEWLQAMSMSGRSEGALPLLQEAFPGLDDLSTPQPSPQGVMAQYAWVELLARTRPREEALAAWEQYRQTRSAFGMEWADDPYIRMFDALLRNDLQRATDQALEDLAAPIHEWPRRTYAYSDPFLAAVTSDPRVTARIAELDREYAQGQAVIRELVESEAWDP</sequence>
<dbReference type="Pfam" id="PF13181">
    <property type="entry name" value="TPR_8"/>
    <property type="match status" value="1"/>
</dbReference>
<dbReference type="InterPro" id="IPR051012">
    <property type="entry name" value="CellSynth/LPSAsmb/PSIAsmb"/>
</dbReference>
<feature type="transmembrane region" description="Helical" evidence="4">
    <location>
        <begin position="12"/>
        <end position="30"/>
    </location>
</feature>
<gene>
    <name evidence="5" type="ORF">F3N42_09480</name>
</gene>
<proteinExistence type="predicted"/>
<evidence type="ECO:0000256" key="4">
    <source>
        <dbReference type="SAM" id="Phobius"/>
    </source>
</evidence>
<dbReference type="PROSITE" id="PS50005">
    <property type="entry name" value="TPR"/>
    <property type="match status" value="1"/>
</dbReference>
<dbReference type="SUPFAM" id="SSF48452">
    <property type="entry name" value="TPR-like"/>
    <property type="match status" value="1"/>
</dbReference>
<evidence type="ECO:0000256" key="1">
    <source>
        <dbReference type="ARBA" id="ARBA00022737"/>
    </source>
</evidence>
<dbReference type="InterPro" id="IPR019734">
    <property type="entry name" value="TPR_rpt"/>
</dbReference>